<dbReference type="Proteomes" id="UP000232806">
    <property type="component" value="Chromosome"/>
</dbReference>
<name>A0A2H4VBQ0_9EURY</name>
<evidence type="ECO:0000313" key="2">
    <source>
        <dbReference type="Proteomes" id="UP000232806"/>
    </source>
</evidence>
<dbReference type="InterPro" id="IPR045613">
    <property type="entry name" value="DUF6448"/>
</dbReference>
<dbReference type="OrthoDB" id="146833at2157"/>
<sequence length="167" mass="19478">MTLHCDSMDGLVVKAAEEALEMENINYILPFIREKHGDELKDVFERTIRVRELSGDAAELADYWFFETAVRLHLKCRGIPYTGLKPAQFNERPVVKMAGQAVRTENMNDLMNFIMSSIKEDVWSRFEDVISKKDYEVNDVDDARDYVDSLLNFYSYLQQLIDFMEEG</sequence>
<reference evidence="1 2" key="1">
    <citation type="submission" date="2016-10" db="EMBL/GenBank/DDBJ databases">
        <title>Comparative genomics between deep and shallow subseafloor isolates.</title>
        <authorList>
            <person name="Ishii S."/>
            <person name="Miller J.R."/>
            <person name="Sutton G."/>
            <person name="Suzuki S."/>
            <person name="Methe B."/>
            <person name="Inagaki F."/>
            <person name="Imachi H."/>
        </authorList>
    </citation>
    <scope>NUCLEOTIDE SEQUENCE [LARGE SCALE GENOMIC DNA]</scope>
    <source>
        <strain evidence="1 2">MO-MB1</strain>
    </source>
</reference>
<dbReference type="GeneID" id="35121028"/>
<dbReference type="Pfam" id="PF20046">
    <property type="entry name" value="DUF6448"/>
    <property type="match status" value="1"/>
</dbReference>
<evidence type="ECO:0000313" key="1">
    <source>
        <dbReference type="EMBL" id="AUB55522.1"/>
    </source>
</evidence>
<proteinExistence type="predicted"/>
<organism evidence="1 2">
    <name type="scientific">Methanobacterium subterraneum</name>
    <dbReference type="NCBI Taxonomy" id="59277"/>
    <lineage>
        <taxon>Archaea</taxon>
        <taxon>Methanobacteriati</taxon>
        <taxon>Methanobacteriota</taxon>
        <taxon>Methanomada group</taxon>
        <taxon>Methanobacteria</taxon>
        <taxon>Methanobacteriales</taxon>
        <taxon>Methanobacteriaceae</taxon>
        <taxon>Methanobacterium</taxon>
    </lineage>
</organism>
<dbReference type="AlphaFoldDB" id="A0A2H4VBQ0"/>
<gene>
    <name evidence="1" type="ORF">BK007_05485</name>
</gene>
<protein>
    <submittedName>
        <fullName evidence="1">Uncharacterized protein</fullName>
    </submittedName>
</protein>
<dbReference type="RefSeq" id="WP_100905500.1">
    <property type="nucleotide sequence ID" value="NZ_CP017766.1"/>
</dbReference>
<dbReference type="EMBL" id="CP017766">
    <property type="protein sequence ID" value="AUB55522.1"/>
    <property type="molecule type" value="Genomic_DNA"/>
</dbReference>
<accession>A0A2H4VBQ0</accession>